<dbReference type="Proteomes" id="UP000005239">
    <property type="component" value="Unassembled WGS sequence"/>
</dbReference>
<gene>
    <name evidence="2" type="primary">WBGene00118776</name>
</gene>
<proteinExistence type="predicted"/>
<sequence length="384" mass="40635">MDMSNMSPEDMDAYIRGLQHLNNLQLQAYTTSPLLASLIQSVIPPSPVARITTARATSTTSEIGSIPEEDESPPISVSAPSPSSVTDMTSVSASDVSCLDDLTARFLLQLLQQQVAASTAVSTAASMPNLNLIGSLSPFQMPPPTTVPSSLAGLSLFSTANPSSSTLLEQQLSFQSSLMRPRVNSAASSSTSSSSLSSPNPTSSPERRRKRARSLLIKAEEAAAKINQDAKLKRSDALAELIEDEQQRRELAATVMAASANGTLTTLKSSTSPATKGLLDEFPKITLRPLIPDSKLPDSVGPDSPYRHHPKYQKKIADAATDFNLGMSLASFTLGKDSKKDGEDSSPSSTSSSLSSLQGNPEALKMMLSKFMDDVISGELVASN</sequence>
<organism evidence="2 3">
    <name type="scientific">Pristionchus pacificus</name>
    <name type="common">Parasitic nematode worm</name>
    <dbReference type="NCBI Taxonomy" id="54126"/>
    <lineage>
        <taxon>Eukaryota</taxon>
        <taxon>Metazoa</taxon>
        <taxon>Ecdysozoa</taxon>
        <taxon>Nematoda</taxon>
        <taxon>Chromadorea</taxon>
        <taxon>Rhabditida</taxon>
        <taxon>Rhabditina</taxon>
        <taxon>Diplogasteromorpha</taxon>
        <taxon>Diplogasteroidea</taxon>
        <taxon>Neodiplogasteridae</taxon>
        <taxon>Pristionchus</taxon>
    </lineage>
</organism>
<feature type="region of interest" description="Disordered" evidence="1">
    <location>
        <begin position="290"/>
        <end position="309"/>
    </location>
</feature>
<evidence type="ECO:0000313" key="2">
    <source>
        <dbReference type="EnsemblMetazoa" id="PPA29222.1"/>
    </source>
</evidence>
<name>A0A2A6CGG0_PRIPA</name>
<dbReference type="AlphaFoldDB" id="A0A2A6CGG0"/>
<dbReference type="EnsemblMetazoa" id="PPA29222.1">
    <property type="protein sequence ID" value="PPA29222.1"/>
    <property type="gene ID" value="WBGene00118776"/>
</dbReference>
<accession>A0A8R1UHE0</accession>
<feature type="compositionally biased region" description="Low complexity" evidence="1">
    <location>
        <begin position="73"/>
        <end position="84"/>
    </location>
</feature>
<reference evidence="3" key="1">
    <citation type="journal article" date="2008" name="Nat. Genet.">
        <title>The Pristionchus pacificus genome provides a unique perspective on nematode lifestyle and parasitism.</title>
        <authorList>
            <person name="Dieterich C."/>
            <person name="Clifton S.W."/>
            <person name="Schuster L.N."/>
            <person name="Chinwalla A."/>
            <person name="Delehaunty K."/>
            <person name="Dinkelacker I."/>
            <person name="Fulton L."/>
            <person name="Fulton R."/>
            <person name="Godfrey J."/>
            <person name="Minx P."/>
            <person name="Mitreva M."/>
            <person name="Roeseler W."/>
            <person name="Tian H."/>
            <person name="Witte H."/>
            <person name="Yang S.P."/>
            <person name="Wilson R.K."/>
            <person name="Sommer R.J."/>
        </authorList>
    </citation>
    <scope>NUCLEOTIDE SEQUENCE [LARGE SCALE GENOMIC DNA]</scope>
    <source>
        <strain evidence="3">PS312</strain>
    </source>
</reference>
<dbReference type="OrthoDB" id="5817113at2759"/>
<accession>A0A2A6CGG0</accession>
<feature type="region of interest" description="Disordered" evidence="1">
    <location>
        <begin position="179"/>
        <end position="212"/>
    </location>
</feature>
<feature type="compositionally biased region" description="Low complexity" evidence="1">
    <location>
        <begin position="179"/>
        <end position="204"/>
    </location>
</feature>
<feature type="compositionally biased region" description="Low complexity" evidence="1">
    <location>
        <begin position="345"/>
        <end position="357"/>
    </location>
</feature>
<feature type="region of interest" description="Disordered" evidence="1">
    <location>
        <begin position="335"/>
        <end position="358"/>
    </location>
</feature>
<keyword evidence="3" id="KW-1185">Reference proteome</keyword>
<evidence type="ECO:0000313" key="3">
    <source>
        <dbReference type="Proteomes" id="UP000005239"/>
    </source>
</evidence>
<protein>
    <submittedName>
        <fullName evidence="2">Uncharacterized protein</fullName>
    </submittedName>
</protein>
<reference evidence="2" key="2">
    <citation type="submission" date="2022-06" db="UniProtKB">
        <authorList>
            <consortium name="EnsemblMetazoa"/>
        </authorList>
    </citation>
    <scope>IDENTIFICATION</scope>
    <source>
        <strain evidence="2">PS312</strain>
    </source>
</reference>
<evidence type="ECO:0000256" key="1">
    <source>
        <dbReference type="SAM" id="MobiDB-lite"/>
    </source>
</evidence>
<feature type="region of interest" description="Disordered" evidence="1">
    <location>
        <begin position="54"/>
        <end position="88"/>
    </location>
</feature>